<keyword evidence="3 6" id="KW-0812">Transmembrane</keyword>
<evidence type="ECO:0000313" key="8">
    <source>
        <dbReference type="Proteomes" id="UP001496674"/>
    </source>
</evidence>
<keyword evidence="8" id="KW-1185">Reference proteome</keyword>
<feature type="transmembrane region" description="Helical" evidence="6">
    <location>
        <begin position="56"/>
        <end position="76"/>
    </location>
</feature>
<evidence type="ECO:0008006" key="9">
    <source>
        <dbReference type="Google" id="ProtNLM"/>
    </source>
</evidence>
<dbReference type="RefSeq" id="WP_353333325.1">
    <property type="nucleotide sequence ID" value="NZ_AP028055.1"/>
</dbReference>
<accession>A0ABN6Z1M6</accession>
<dbReference type="PANTHER" id="PTHR30213:SF0">
    <property type="entry name" value="UPF0761 MEMBRANE PROTEIN YIHY"/>
    <property type="match status" value="1"/>
</dbReference>
<dbReference type="Pfam" id="PF03631">
    <property type="entry name" value="Virul_fac_BrkB"/>
    <property type="match status" value="1"/>
</dbReference>
<evidence type="ECO:0000313" key="7">
    <source>
        <dbReference type="EMBL" id="BEG98414.1"/>
    </source>
</evidence>
<proteinExistence type="predicted"/>
<evidence type="ECO:0000256" key="2">
    <source>
        <dbReference type="ARBA" id="ARBA00022475"/>
    </source>
</evidence>
<dbReference type="NCBIfam" id="TIGR00765">
    <property type="entry name" value="yihY_not_rbn"/>
    <property type="match status" value="1"/>
</dbReference>
<dbReference type="EMBL" id="AP028055">
    <property type="protein sequence ID" value="BEG98414.1"/>
    <property type="molecule type" value="Genomic_DNA"/>
</dbReference>
<feature type="transmembrane region" description="Helical" evidence="6">
    <location>
        <begin position="201"/>
        <end position="221"/>
    </location>
</feature>
<keyword evidence="5 6" id="KW-0472">Membrane</keyword>
<feature type="transmembrane region" description="Helical" evidence="6">
    <location>
        <begin position="263"/>
        <end position="288"/>
    </location>
</feature>
<dbReference type="PANTHER" id="PTHR30213">
    <property type="entry name" value="INNER MEMBRANE PROTEIN YHJD"/>
    <property type="match status" value="1"/>
</dbReference>
<evidence type="ECO:0000256" key="5">
    <source>
        <dbReference type="ARBA" id="ARBA00023136"/>
    </source>
</evidence>
<evidence type="ECO:0000256" key="6">
    <source>
        <dbReference type="SAM" id="Phobius"/>
    </source>
</evidence>
<feature type="transmembrane region" description="Helical" evidence="6">
    <location>
        <begin position="233"/>
        <end position="251"/>
    </location>
</feature>
<comment type="subcellular location">
    <subcellularLocation>
        <location evidence="1">Cell membrane</location>
        <topology evidence="1">Multi-pass membrane protein</topology>
    </subcellularLocation>
</comment>
<dbReference type="Proteomes" id="UP001496674">
    <property type="component" value="Chromosome"/>
</dbReference>
<keyword evidence="4 6" id="KW-1133">Transmembrane helix</keyword>
<evidence type="ECO:0000256" key="4">
    <source>
        <dbReference type="ARBA" id="ARBA00022989"/>
    </source>
</evidence>
<reference evidence="7 8" key="1">
    <citation type="submission" date="2023-04" db="EMBL/GenBank/DDBJ databases">
        <title>Draft genome sequence of acteroides sedimenti strain YN3PY1.</title>
        <authorList>
            <person name="Yoshida N."/>
        </authorList>
    </citation>
    <scope>NUCLEOTIDE SEQUENCE [LARGE SCALE GENOMIC DNA]</scope>
    <source>
        <strain evidence="7 8">YN3PY1</strain>
    </source>
</reference>
<evidence type="ECO:0000256" key="3">
    <source>
        <dbReference type="ARBA" id="ARBA00022692"/>
    </source>
</evidence>
<name>A0ABN6Z1M6_9BACE</name>
<feature type="transmembrane region" description="Helical" evidence="6">
    <location>
        <begin position="118"/>
        <end position="140"/>
    </location>
</feature>
<sequence length="439" mass="50418">MNKRIKKLSDFVNYEIWRVSESEVTHAKFSFYNILKTVILAVRRFTSDRIMNKASALTYSTLLSIVPLLAIVFAIARGFGFDNMMEEQVRSGLGSQEVATETILSFVDSYLKQTKSGVFVGVGLVMLLWTVVNLTANIELTFNNIWQVKKQRTLYRKITDYFSMFLLLPILIVVSGGLTIFMSTMIKSMEGFAVLAPFLKFLVRLIPFALTWGMFTALYVFIPNTKVRLKNALISGIIVGTAYQAFQFLYISGQISVTKYNAIYGSFAAIPLFLLWLQISWTICLFGVELTYAGQNIKNFNFEKDTKNISRRYRDFLSILIMSLICKRFENGDKPYTAEEISSEHKIPIRLTHHILNQLQDINLIHELVEDTKSESIMYLPSMDINKINVALLLDRIDTKGSEDFKVDKDEKFNNQWNALIESRDLFARRNSEILVKDL</sequence>
<evidence type="ECO:0000256" key="1">
    <source>
        <dbReference type="ARBA" id="ARBA00004651"/>
    </source>
</evidence>
<organism evidence="7 8">
    <name type="scientific">Bacteroides sedimenti</name>
    <dbReference type="NCBI Taxonomy" id="2136147"/>
    <lineage>
        <taxon>Bacteria</taxon>
        <taxon>Pseudomonadati</taxon>
        <taxon>Bacteroidota</taxon>
        <taxon>Bacteroidia</taxon>
        <taxon>Bacteroidales</taxon>
        <taxon>Bacteroidaceae</taxon>
        <taxon>Bacteroides</taxon>
    </lineage>
</organism>
<gene>
    <name evidence="7" type="ORF">BSYN_06790</name>
</gene>
<protein>
    <recommendedName>
        <fullName evidence="9">YihY/virulence factor BrkB family protein</fullName>
    </recommendedName>
</protein>
<feature type="transmembrane region" description="Helical" evidence="6">
    <location>
        <begin position="161"/>
        <end position="181"/>
    </location>
</feature>
<dbReference type="InterPro" id="IPR017039">
    <property type="entry name" value="Virul_fac_BrkB"/>
</dbReference>
<keyword evidence="2" id="KW-1003">Cell membrane</keyword>